<evidence type="ECO:0000313" key="2">
    <source>
        <dbReference type="Proteomes" id="UP001054837"/>
    </source>
</evidence>
<name>A0AAV4UE84_9ARAC</name>
<evidence type="ECO:0000313" key="1">
    <source>
        <dbReference type="EMBL" id="GIY56096.1"/>
    </source>
</evidence>
<comment type="caution">
    <text evidence="1">The sequence shown here is derived from an EMBL/GenBank/DDBJ whole genome shotgun (WGS) entry which is preliminary data.</text>
</comment>
<keyword evidence="2" id="KW-1185">Reference proteome</keyword>
<sequence length="138" mass="16216">MSKLGNVSVIIEIWMHIKALANELKYYKEKIEARRYFKINSECHSVLTAAEIFLAQMKIEFEKEQSSNTLNESSQAFKPFKYIILLYKNKSAKKSLKHVCRLGKLFENRRDVNKLAPITEEEYDVIRRITEIGERVAE</sequence>
<dbReference type="AlphaFoldDB" id="A0AAV4UE84"/>
<protein>
    <submittedName>
        <fullName evidence="1">Uncharacterized protein</fullName>
    </submittedName>
</protein>
<organism evidence="1 2">
    <name type="scientific">Caerostris darwini</name>
    <dbReference type="NCBI Taxonomy" id="1538125"/>
    <lineage>
        <taxon>Eukaryota</taxon>
        <taxon>Metazoa</taxon>
        <taxon>Ecdysozoa</taxon>
        <taxon>Arthropoda</taxon>
        <taxon>Chelicerata</taxon>
        <taxon>Arachnida</taxon>
        <taxon>Araneae</taxon>
        <taxon>Araneomorphae</taxon>
        <taxon>Entelegynae</taxon>
        <taxon>Araneoidea</taxon>
        <taxon>Araneidae</taxon>
        <taxon>Caerostris</taxon>
    </lineage>
</organism>
<proteinExistence type="predicted"/>
<dbReference type="Proteomes" id="UP001054837">
    <property type="component" value="Unassembled WGS sequence"/>
</dbReference>
<accession>A0AAV4UE84</accession>
<reference evidence="1 2" key="1">
    <citation type="submission" date="2021-06" db="EMBL/GenBank/DDBJ databases">
        <title>Caerostris darwini draft genome.</title>
        <authorList>
            <person name="Kono N."/>
            <person name="Arakawa K."/>
        </authorList>
    </citation>
    <scope>NUCLEOTIDE SEQUENCE [LARGE SCALE GENOMIC DNA]</scope>
</reference>
<gene>
    <name evidence="1" type="ORF">CDAR_113541</name>
</gene>
<dbReference type="EMBL" id="BPLQ01011160">
    <property type="protein sequence ID" value="GIY56096.1"/>
    <property type="molecule type" value="Genomic_DNA"/>
</dbReference>